<dbReference type="EMBL" id="AP018165">
    <property type="protein sequence ID" value="BAY00155.1"/>
    <property type="molecule type" value="Genomic_DNA"/>
</dbReference>
<dbReference type="InterPro" id="IPR046134">
    <property type="entry name" value="DUF6131"/>
</dbReference>
<gene>
    <name evidence="2" type="ORF">MSTE_04863</name>
</gene>
<feature type="transmembrane region" description="Helical" evidence="1">
    <location>
        <begin position="6"/>
        <end position="38"/>
    </location>
</feature>
<dbReference type="RefSeq" id="WP_044105428.1">
    <property type="nucleotide sequence ID" value="NZ_AP018165.1"/>
</dbReference>
<proteinExistence type="predicted"/>
<keyword evidence="1" id="KW-0472">Membrane</keyword>
<protein>
    <submittedName>
        <fullName evidence="2">Uncharacterized protein</fullName>
    </submittedName>
</protein>
<keyword evidence="1" id="KW-1133">Transmembrane helix</keyword>
<reference evidence="3" key="1">
    <citation type="journal article" date="2017" name="Genome Announc.">
        <title>Complete Genome Sequence of Mycobacterium stephanolepidis.</title>
        <authorList>
            <person name="Fukano H."/>
            <person name="Yoshida M."/>
            <person name="Katayama Y."/>
            <person name="Omatsu T."/>
            <person name="Mizutani T."/>
            <person name="Kurata O."/>
            <person name="Wada S."/>
            <person name="Hoshino Y."/>
        </authorList>
    </citation>
    <scope>NUCLEOTIDE SEQUENCE [LARGE SCALE GENOMIC DNA]</scope>
    <source>
        <strain evidence="3">NJB0901</strain>
    </source>
</reference>
<dbReference type="AlphaFoldDB" id="A0A1Z4F4N2"/>
<keyword evidence="1" id="KW-0812">Transmembrane</keyword>
<dbReference type="GeneID" id="51990140"/>
<evidence type="ECO:0000256" key="1">
    <source>
        <dbReference type="SAM" id="Phobius"/>
    </source>
</evidence>
<evidence type="ECO:0000313" key="3">
    <source>
        <dbReference type="Proteomes" id="UP000217954"/>
    </source>
</evidence>
<name>A0A1Z4F4N2_9MYCO</name>
<dbReference type="Proteomes" id="UP000217954">
    <property type="component" value="Chromosome"/>
</dbReference>
<accession>A0A1Z4F4N2</accession>
<dbReference type="Pfam" id="PF19626">
    <property type="entry name" value="DUF6131"/>
    <property type="match status" value="1"/>
</dbReference>
<organism evidence="2 3">
    <name type="scientific">[Mycobacterium] stephanolepidis</name>
    <dbReference type="NCBI Taxonomy" id="1520670"/>
    <lineage>
        <taxon>Bacteria</taxon>
        <taxon>Bacillati</taxon>
        <taxon>Actinomycetota</taxon>
        <taxon>Actinomycetes</taxon>
        <taxon>Mycobacteriales</taxon>
        <taxon>Mycobacteriaceae</taxon>
        <taxon>Mycobacteroides</taxon>
    </lineage>
</organism>
<reference evidence="2 3" key="2">
    <citation type="journal article" date="2017" name="Int. J. Syst. Evol. Microbiol.">
        <title>Mycobacterium stephanolepidis sp. nov., a rapidly growing species related to Mycobacterium chelonae, isolated from marine teleost fish, Stephanolepis cirrhifer.</title>
        <authorList>
            <person name="Fukano H."/>
            <person name="Wada S."/>
            <person name="Kurata O."/>
            <person name="Katayama K."/>
            <person name="Fujiwara N."/>
            <person name="Hoshino Y."/>
        </authorList>
    </citation>
    <scope>NUCLEOTIDE SEQUENCE [LARGE SCALE GENOMIC DNA]</scope>
    <source>
        <strain evidence="2 3">NJB0901</strain>
    </source>
</reference>
<dbReference type="KEGG" id="mste:MSTE_04863"/>
<sequence>MIVLGAILLAAGFFLDIGWLWTGGVVLIVIGLILMVAGRMGHAIGGRRHYY</sequence>
<evidence type="ECO:0000313" key="2">
    <source>
        <dbReference type="EMBL" id="BAY00155.1"/>
    </source>
</evidence>
<keyword evidence="3" id="KW-1185">Reference proteome</keyword>